<sequence length="662" mass="73197">MNRPYPHLFEPLMVGKLRFRNRIWTAPTAQAMHFITPEGHIRPESIAHFRNRALGGAACVTLGEASVDQDRGRSHFHNVNLQDINNLPYLTQMTDAIHQAGAIASIEIEHGGKYAFSTVNGNRNPIAPTACVLPNGQVVDEITEEQMDEVADHFAETCHYLQNAGFKMCLIHGAHQWLLGQFLSPAENRRKDKWGGSLENRARFPMMVIDRIRSRVGKDFVLEYRISGTEGQPGGLEIDEACEFIKMVEDKIDLVHFSRGNRGVLRSRPEMFPSEFMPKCPNEYMGIAAKKHGIRIPVIIVGSITDPEDAERMIAEGHCDAVAMARTIIADPEWANKARLGRREEIRPCIKCFNCLDEKNGRIFGGGITSFTRDVVKRYACSVNPRIGIETDIIPPATEKKVVSIIGGGPAGMQAAITAAERGHDVRLYEKSDHLGGQISFADVVSFKYPLMEFKNWLISRVGQLGVKVFLNTEATPELIESSYPDVVIACTGSRPVLPQIPGINGKQVMLATQAFVNRDAVGQKVVIVGAGDTGCECALHLAETGRQVILVEMDEFIARRTGYTQRIVLVEKIETSEHITCMTGTRCTAIEEKGVKVETQEGERFVEADTVVIALGTCALQDEAEVFRDCAPTFWLAGDCAEGPKNVRHAIRNGYDAACRL</sequence>
<dbReference type="InterPro" id="IPR036188">
    <property type="entry name" value="FAD/NAD-bd_sf"/>
</dbReference>
<dbReference type="GO" id="GO:0016491">
    <property type="term" value="F:oxidoreductase activity"/>
    <property type="evidence" value="ECO:0007669"/>
    <property type="project" value="UniProtKB-KW"/>
</dbReference>
<dbReference type="Gene3D" id="3.20.20.70">
    <property type="entry name" value="Aldolase class I"/>
    <property type="match status" value="1"/>
</dbReference>
<feature type="domain" description="NADH:flavin oxidoreductase/NADH oxidase N-terminal" evidence="10">
    <location>
        <begin position="8"/>
        <end position="344"/>
    </location>
</feature>
<dbReference type="RefSeq" id="WP_304121882.1">
    <property type="nucleotide sequence ID" value="NZ_DYZA01000103.1"/>
</dbReference>
<dbReference type="InterPro" id="IPR051793">
    <property type="entry name" value="NADH:flavin_oxidoreductase"/>
</dbReference>
<dbReference type="GO" id="GO:0010181">
    <property type="term" value="F:FMN binding"/>
    <property type="evidence" value="ECO:0007669"/>
    <property type="project" value="InterPro"/>
</dbReference>
<dbReference type="InterPro" id="IPR013785">
    <property type="entry name" value="Aldolase_TIM"/>
</dbReference>
<comment type="similarity">
    <text evidence="3">In the N-terminal section; belongs to the NADH:flavin oxidoreductase/NADH oxidase family.</text>
</comment>
<dbReference type="CDD" id="cd02803">
    <property type="entry name" value="OYE_like_FMN_family"/>
    <property type="match status" value="1"/>
</dbReference>
<comment type="cofactor">
    <cofactor evidence="1">
        <name>FMN</name>
        <dbReference type="ChEBI" id="CHEBI:58210"/>
    </cofactor>
</comment>
<keyword evidence="9" id="KW-0411">Iron-sulfur</keyword>
<protein>
    <submittedName>
        <fullName evidence="12">FAD-dependent oxidoreductase</fullName>
    </submittedName>
</protein>
<dbReference type="Pfam" id="PF07992">
    <property type="entry name" value="Pyr_redox_2"/>
    <property type="match status" value="1"/>
</dbReference>
<keyword evidence="5" id="KW-0288">FMN</keyword>
<dbReference type="PANTHER" id="PTHR42917">
    <property type="entry name" value="2,4-DIENOYL-COA REDUCTASE"/>
    <property type="match status" value="1"/>
</dbReference>
<proteinExistence type="inferred from homology"/>
<accession>A0A921AWC8</accession>
<dbReference type="PANTHER" id="PTHR42917:SF2">
    <property type="entry name" value="2,4-DIENOYL-COA REDUCTASE [(2E)-ENOYL-COA-PRODUCING]"/>
    <property type="match status" value="1"/>
</dbReference>
<dbReference type="GO" id="GO:0046872">
    <property type="term" value="F:metal ion binding"/>
    <property type="evidence" value="ECO:0007669"/>
    <property type="project" value="UniProtKB-KW"/>
</dbReference>
<evidence type="ECO:0000256" key="3">
    <source>
        <dbReference type="ARBA" id="ARBA00011048"/>
    </source>
</evidence>
<dbReference type="InterPro" id="IPR001155">
    <property type="entry name" value="OxRdtase_FMN_N"/>
</dbReference>
<comment type="cofactor">
    <cofactor evidence="2">
        <name>[4Fe-4S] cluster</name>
        <dbReference type="ChEBI" id="CHEBI:49883"/>
    </cofactor>
</comment>
<evidence type="ECO:0000256" key="2">
    <source>
        <dbReference type="ARBA" id="ARBA00001966"/>
    </source>
</evidence>
<dbReference type="AlphaFoldDB" id="A0A921AWC8"/>
<evidence type="ECO:0000256" key="4">
    <source>
        <dbReference type="ARBA" id="ARBA00022630"/>
    </source>
</evidence>
<evidence type="ECO:0000256" key="1">
    <source>
        <dbReference type="ARBA" id="ARBA00001917"/>
    </source>
</evidence>
<feature type="domain" description="FAD/NAD(P)-binding" evidence="11">
    <location>
        <begin position="403"/>
        <end position="655"/>
    </location>
</feature>
<gene>
    <name evidence="12" type="ORF">K8W16_05410</name>
</gene>
<evidence type="ECO:0000256" key="6">
    <source>
        <dbReference type="ARBA" id="ARBA00022723"/>
    </source>
</evidence>
<dbReference type="Gene3D" id="3.50.50.60">
    <property type="entry name" value="FAD/NAD(P)-binding domain"/>
    <property type="match status" value="1"/>
</dbReference>
<organism evidence="12 13">
    <name type="scientific">Mailhella massiliensis</name>
    <dbReference type="NCBI Taxonomy" id="1903261"/>
    <lineage>
        <taxon>Bacteria</taxon>
        <taxon>Pseudomonadati</taxon>
        <taxon>Thermodesulfobacteriota</taxon>
        <taxon>Desulfovibrionia</taxon>
        <taxon>Desulfovibrionales</taxon>
        <taxon>Desulfovibrionaceae</taxon>
        <taxon>Mailhella</taxon>
    </lineage>
</organism>
<dbReference type="PRINTS" id="PR00469">
    <property type="entry name" value="PNDRDTASEII"/>
</dbReference>
<name>A0A921AWC8_9BACT</name>
<comment type="caution">
    <text evidence="12">The sequence shown here is derived from an EMBL/GenBank/DDBJ whole genome shotgun (WGS) entry which is preliminary data.</text>
</comment>
<reference evidence="12" key="1">
    <citation type="journal article" date="2021" name="PeerJ">
        <title>Extensive microbial diversity within the chicken gut microbiome revealed by metagenomics and culture.</title>
        <authorList>
            <person name="Gilroy R."/>
            <person name="Ravi A."/>
            <person name="Getino M."/>
            <person name="Pursley I."/>
            <person name="Horton D.L."/>
            <person name="Alikhan N.F."/>
            <person name="Baker D."/>
            <person name="Gharbi K."/>
            <person name="Hall N."/>
            <person name="Watson M."/>
            <person name="Adriaenssens E.M."/>
            <person name="Foster-Nyarko E."/>
            <person name="Jarju S."/>
            <person name="Secka A."/>
            <person name="Antonio M."/>
            <person name="Oren A."/>
            <person name="Chaudhuri R.R."/>
            <person name="La Ragione R."/>
            <person name="Hildebrand F."/>
            <person name="Pallen M.J."/>
        </authorList>
    </citation>
    <scope>NUCLEOTIDE SEQUENCE</scope>
    <source>
        <strain evidence="12">ChiGjej2B2-19336</strain>
    </source>
</reference>
<evidence type="ECO:0000256" key="9">
    <source>
        <dbReference type="ARBA" id="ARBA00023014"/>
    </source>
</evidence>
<evidence type="ECO:0000313" key="12">
    <source>
        <dbReference type="EMBL" id="HJD97064.1"/>
    </source>
</evidence>
<dbReference type="PRINTS" id="PR00368">
    <property type="entry name" value="FADPNR"/>
</dbReference>
<evidence type="ECO:0000256" key="8">
    <source>
        <dbReference type="ARBA" id="ARBA00023004"/>
    </source>
</evidence>
<dbReference type="SUPFAM" id="SSF51395">
    <property type="entry name" value="FMN-linked oxidoreductases"/>
    <property type="match status" value="1"/>
</dbReference>
<dbReference type="SUPFAM" id="SSF51905">
    <property type="entry name" value="FAD/NAD(P)-binding domain"/>
    <property type="match status" value="1"/>
</dbReference>
<evidence type="ECO:0000259" key="10">
    <source>
        <dbReference type="Pfam" id="PF00724"/>
    </source>
</evidence>
<dbReference type="Gene3D" id="3.40.50.720">
    <property type="entry name" value="NAD(P)-binding Rossmann-like Domain"/>
    <property type="match status" value="1"/>
</dbReference>
<dbReference type="Proteomes" id="UP000698963">
    <property type="component" value="Unassembled WGS sequence"/>
</dbReference>
<keyword evidence="7" id="KW-0560">Oxidoreductase</keyword>
<keyword evidence="6" id="KW-0479">Metal-binding</keyword>
<keyword evidence="4" id="KW-0285">Flavoprotein</keyword>
<evidence type="ECO:0000259" key="11">
    <source>
        <dbReference type="Pfam" id="PF07992"/>
    </source>
</evidence>
<evidence type="ECO:0000256" key="7">
    <source>
        <dbReference type="ARBA" id="ARBA00023002"/>
    </source>
</evidence>
<evidence type="ECO:0000313" key="13">
    <source>
        <dbReference type="Proteomes" id="UP000698963"/>
    </source>
</evidence>
<dbReference type="GO" id="GO:0051536">
    <property type="term" value="F:iron-sulfur cluster binding"/>
    <property type="evidence" value="ECO:0007669"/>
    <property type="project" value="UniProtKB-KW"/>
</dbReference>
<dbReference type="EMBL" id="DYZA01000103">
    <property type="protein sequence ID" value="HJD97064.1"/>
    <property type="molecule type" value="Genomic_DNA"/>
</dbReference>
<dbReference type="InterPro" id="IPR023753">
    <property type="entry name" value="FAD/NAD-binding_dom"/>
</dbReference>
<evidence type="ECO:0000256" key="5">
    <source>
        <dbReference type="ARBA" id="ARBA00022643"/>
    </source>
</evidence>
<keyword evidence="8" id="KW-0408">Iron</keyword>
<dbReference type="Pfam" id="PF00724">
    <property type="entry name" value="Oxidored_FMN"/>
    <property type="match status" value="1"/>
</dbReference>
<reference evidence="12" key="2">
    <citation type="submission" date="2021-09" db="EMBL/GenBank/DDBJ databases">
        <authorList>
            <person name="Gilroy R."/>
        </authorList>
    </citation>
    <scope>NUCLEOTIDE SEQUENCE</scope>
    <source>
        <strain evidence="12">ChiGjej2B2-19336</strain>
    </source>
</reference>